<feature type="domain" description="Hedgehog/Intein (Hint)" evidence="2">
    <location>
        <begin position="47"/>
        <end position="192"/>
    </location>
</feature>
<evidence type="ECO:0000259" key="2">
    <source>
        <dbReference type="Pfam" id="PF13403"/>
    </source>
</evidence>
<sequence>MQVVQETSKVTSLYPNGPERADPPTRIGRPISKSSKLPAHRDIKAITCFTPGTGIATKNGAKLVEQLRQGDRILTRDRGFQPVRWIGKRQVSFSAALHKRDALPVMIRADALGAGRPERDIIVSPRHRILTSDRSYLSIMGESEALIEARALVGRPGITCVMPEQLTYIHLLFDQHEIILSDHLWSESFYLGRPAVAALLREQCNAIKEIFPQIDTAPNTSPQMLARVCLTHEEVQMQCA</sequence>
<evidence type="ECO:0000313" key="3">
    <source>
        <dbReference type="EMBL" id="SMC13774.1"/>
    </source>
</evidence>
<organism evidence="3 4">
    <name type="scientific">Roseovarius aestuarii</name>
    <dbReference type="NCBI Taxonomy" id="475083"/>
    <lineage>
        <taxon>Bacteria</taxon>
        <taxon>Pseudomonadati</taxon>
        <taxon>Pseudomonadota</taxon>
        <taxon>Alphaproteobacteria</taxon>
        <taxon>Rhodobacterales</taxon>
        <taxon>Roseobacteraceae</taxon>
        <taxon>Roseovarius</taxon>
    </lineage>
</organism>
<evidence type="ECO:0000256" key="1">
    <source>
        <dbReference type="SAM" id="MobiDB-lite"/>
    </source>
</evidence>
<dbReference type="RefSeq" id="WP_085801702.1">
    <property type="nucleotide sequence ID" value="NZ_FWXB01000016.1"/>
</dbReference>
<dbReference type="InterPro" id="IPR036844">
    <property type="entry name" value="Hint_dom_sf"/>
</dbReference>
<dbReference type="InterPro" id="IPR006141">
    <property type="entry name" value="Intein_N"/>
</dbReference>
<gene>
    <name evidence="3" type="ORF">ROA7745_03633</name>
</gene>
<proteinExistence type="predicted"/>
<reference evidence="3 4" key="1">
    <citation type="submission" date="2017-03" db="EMBL/GenBank/DDBJ databases">
        <authorList>
            <person name="Afonso C.L."/>
            <person name="Miller P.J."/>
            <person name="Scott M.A."/>
            <person name="Spackman E."/>
            <person name="Goraichik I."/>
            <person name="Dimitrov K.M."/>
            <person name="Suarez D.L."/>
            <person name="Swayne D.E."/>
        </authorList>
    </citation>
    <scope>NUCLEOTIDE SEQUENCE [LARGE SCALE GENOMIC DNA]</scope>
    <source>
        <strain evidence="3 4">CECT 7745</strain>
    </source>
</reference>
<feature type="compositionally biased region" description="Polar residues" evidence="1">
    <location>
        <begin position="1"/>
        <end position="14"/>
    </location>
</feature>
<dbReference type="GO" id="GO:0016539">
    <property type="term" value="P:intein-mediated protein splicing"/>
    <property type="evidence" value="ECO:0007669"/>
    <property type="project" value="InterPro"/>
</dbReference>
<dbReference type="SUPFAM" id="SSF51294">
    <property type="entry name" value="Hedgehog/intein (Hint) domain"/>
    <property type="match status" value="1"/>
</dbReference>
<feature type="region of interest" description="Disordered" evidence="1">
    <location>
        <begin position="1"/>
        <end position="38"/>
    </location>
</feature>
<accession>A0A1X7BW05</accession>
<dbReference type="OrthoDB" id="6305173at2"/>
<dbReference type="InterPro" id="IPR028992">
    <property type="entry name" value="Hedgehog/Intein_dom"/>
</dbReference>
<evidence type="ECO:0000313" key="4">
    <source>
        <dbReference type="Proteomes" id="UP000193224"/>
    </source>
</evidence>
<dbReference type="Gene3D" id="2.170.16.10">
    <property type="entry name" value="Hedgehog/Intein (Hint) domain"/>
    <property type="match status" value="1"/>
</dbReference>
<dbReference type="Proteomes" id="UP000193224">
    <property type="component" value="Unassembled WGS sequence"/>
</dbReference>
<keyword evidence="4" id="KW-1185">Reference proteome</keyword>
<dbReference type="Pfam" id="PF13403">
    <property type="entry name" value="Hint_2"/>
    <property type="match status" value="1"/>
</dbReference>
<dbReference type="EMBL" id="FWXB01000016">
    <property type="protein sequence ID" value="SMC13774.1"/>
    <property type="molecule type" value="Genomic_DNA"/>
</dbReference>
<protein>
    <recommendedName>
        <fullName evidence="2">Hedgehog/Intein (Hint) domain-containing protein</fullName>
    </recommendedName>
</protein>
<name>A0A1X7BW05_9RHOB</name>
<dbReference type="PROSITE" id="PS50817">
    <property type="entry name" value="INTEIN_N_TER"/>
    <property type="match status" value="1"/>
</dbReference>
<dbReference type="AlphaFoldDB" id="A0A1X7BW05"/>